<dbReference type="Proteomes" id="UP000184395">
    <property type="component" value="Unassembled WGS sequence"/>
</dbReference>
<keyword evidence="1" id="KW-1133">Transmembrane helix</keyword>
<reference evidence="2 5" key="2">
    <citation type="submission" date="2023-07" db="EMBL/GenBank/DDBJ databases">
        <title>Sorghum-associated microbial communities from plants grown in Nebraska, USA.</title>
        <authorList>
            <person name="Schachtman D."/>
        </authorList>
    </citation>
    <scope>NUCLEOTIDE SEQUENCE [LARGE SCALE GENOMIC DNA]</scope>
    <source>
        <strain evidence="2 5">DS1316</strain>
    </source>
</reference>
<protein>
    <submittedName>
        <fullName evidence="3">Cyd operon protein YbgT</fullName>
    </submittedName>
</protein>
<dbReference type="InterPro" id="IPR012994">
    <property type="entry name" value="YbgT_YccB"/>
</dbReference>
<name>A0A1M6U9D9_9BURK</name>
<dbReference type="AlphaFoldDB" id="A0A1M6U9D9"/>
<keyword evidence="1" id="KW-0812">Transmembrane</keyword>
<dbReference type="Pfam" id="PF08173">
    <property type="entry name" value="YbgT_YccB"/>
    <property type="match status" value="1"/>
</dbReference>
<proteinExistence type="predicted"/>
<dbReference type="EMBL" id="JAVDRP010000012">
    <property type="protein sequence ID" value="MDR6411629.1"/>
    <property type="molecule type" value="Genomic_DNA"/>
</dbReference>
<organism evidence="3 4">
    <name type="scientific">Paraburkholderia terricola</name>
    <dbReference type="NCBI Taxonomy" id="169427"/>
    <lineage>
        <taxon>Bacteria</taxon>
        <taxon>Pseudomonadati</taxon>
        <taxon>Pseudomonadota</taxon>
        <taxon>Betaproteobacteria</taxon>
        <taxon>Burkholderiales</taxon>
        <taxon>Burkholderiaceae</taxon>
        <taxon>Paraburkholderia</taxon>
    </lineage>
</organism>
<accession>A0A1M6U9D9</accession>
<keyword evidence="5" id="KW-1185">Reference proteome</keyword>
<gene>
    <name evidence="2" type="ORF">J2804_005063</name>
    <name evidence="3" type="ORF">SAMN05192548_103142</name>
</gene>
<dbReference type="InterPro" id="IPR011724">
    <property type="entry name" value="Cyd_oper_YbgT"/>
</dbReference>
<dbReference type="Proteomes" id="UP001264340">
    <property type="component" value="Unassembled WGS sequence"/>
</dbReference>
<sequence length="48" mass="5158">MWYFTWILGIGVALGFGIINVMWLEANGKFARDPQPAGSASGTAEDTP</sequence>
<evidence type="ECO:0000313" key="4">
    <source>
        <dbReference type="Proteomes" id="UP000184395"/>
    </source>
</evidence>
<evidence type="ECO:0000313" key="3">
    <source>
        <dbReference type="EMBL" id="SHK65781.1"/>
    </source>
</evidence>
<evidence type="ECO:0000313" key="5">
    <source>
        <dbReference type="Proteomes" id="UP001264340"/>
    </source>
</evidence>
<reference evidence="3 4" key="1">
    <citation type="submission" date="2016-11" db="EMBL/GenBank/DDBJ databases">
        <authorList>
            <person name="Jaros S."/>
            <person name="Januszkiewicz K."/>
            <person name="Wedrychowicz H."/>
        </authorList>
    </citation>
    <scope>NUCLEOTIDE SEQUENCE [LARGE SCALE GENOMIC DNA]</scope>
    <source>
        <strain evidence="3 4">LMG 20594</strain>
    </source>
</reference>
<dbReference type="NCBIfam" id="TIGR02106">
    <property type="entry name" value="cyd_oper_ybgT"/>
    <property type="match status" value="1"/>
</dbReference>
<dbReference type="EMBL" id="FRAB01000031">
    <property type="protein sequence ID" value="SHK65781.1"/>
    <property type="molecule type" value="Genomic_DNA"/>
</dbReference>
<dbReference type="STRING" id="169427.SAMN05192548_103142"/>
<dbReference type="RefSeq" id="WP_073431066.1">
    <property type="nucleotide sequence ID" value="NZ_CADFGY010000024.1"/>
</dbReference>
<keyword evidence="1" id="KW-0472">Membrane</keyword>
<evidence type="ECO:0000313" key="2">
    <source>
        <dbReference type="EMBL" id="MDR6411629.1"/>
    </source>
</evidence>
<feature type="transmembrane region" description="Helical" evidence="1">
    <location>
        <begin position="6"/>
        <end position="24"/>
    </location>
</feature>
<evidence type="ECO:0000256" key="1">
    <source>
        <dbReference type="SAM" id="Phobius"/>
    </source>
</evidence>
<dbReference type="OrthoDB" id="9806372at2"/>